<reference evidence="3 4" key="1">
    <citation type="submission" date="2023-09" db="EMBL/GenBank/DDBJ databases">
        <authorList>
            <person name="Rey-Velasco X."/>
        </authorList>
    </citation>
    <scope>NUCLEOTIDE SEQUENCE [LARGE SCALE GENOMIC DNA]</scope>
    <source>
        <strain evidence="3 4">W332</strain>
    </source>
</reference>
<dbReference type="Gene3D" id="2.160.20.120">
    <property type="match status" value="1"/>
</dbReference>
<dbReference type="Pfam" id="PF10988">
    <property type="entry name" value="DUF2807"/>
    <property type="match status" value="1"/>
</dbReference>
<proteinExistence type="predicted"/>
<feature type="signal peptide" evidence="1">
    <location>
        <begin position="1"/>
        <end position="20"/>
    </location>
</feature>
<sequence length="223" mass="24595">MKKLLVIITFFLTIISTAQSSINKTVGEFSTLKVFDLIEVKMIKSDIDKVVINGKNKDQVKVVNKNGTLKIKMKIKEIFDGSNTSVTLYYTSVETIDANEGAYITLDDVIDQFEIDLKTQEGGKIKAKVDVKYANIRSVTGGEIELSGKAKNQDISLYTGGIYKGEDCISEDSEVAIRAAGVAHVNTLENLKIKIRAGGDVYIYGNPKQVDENKVFGGRVKRM</sequence>
<accession>A0ABU2YIL8</accession>
<dbReference type="Proteomes" id="UP001259492">
    <property type="component" value="Unassembled WGS sequence"/>
</dbReference>
<organism evidence="3 4">
    <name type="scientific">Microcosmobacter mediterraneus</name>
    <dbReference type="NCBI Taxonomy" id="3075607"/>
    <lineage>
        <taxon>Bacteria</taxon>
        <taxon>Pseudomonadati</taxon>
        <taxon>Bacteroidota</taxon>
        <taxon>Flavobacteriia</taxon>
        <taxon>Flavobacteriales</taxon>
        <taxon>Flavobacteriaceae</taxon>
        <taxon>Microcosmobacter</taxon>
    </lineage>
</organism>
<dbReference type="RefSeq" id="WP_311426792.1">
    <property type="nucleotide sequence ID" value="NZ_JAVRIA010000002.1"/>
</dbReference>
<keyword evidence="4" id="KW-1185">Reference proteome</keyword>
<feature type="domain" description="Putative auto-transporter adhesin head GIN" evidence="2">
    <location>
        <begin position="28"/>
        <end position="207"/>
    </location>
</feature>
<name>A0ABU2YIL8_9FLAO</name>
<evidence type="ECO:0000313" key="3">
    <source>
        <dbReference type="EMBL" id="MDT0558020.1"/>
    </source>
</evidence>
<evidence type="ECO:0000313" key="4">
    <source>
        <dbReference type="Proteomes" id="UP001259492"/>
    </source>
</evidence>
<gene>
    <name evidence="3" type="ORF">RM697_05150</name>
</gene>
<feature type="chain" id="PRO_5045567512" evidence="1">
    <location>
        <begin position="21"/>
        <end position="223"/>
    </location>
</feature>
<dbReference type="EMBL" id="JAVRIA010000002">
    <property type="protein sequence ID" value="MDT0558020.1"/>
    <property type="molecule type" value="Genomic_DNA"/>
</dbReference>
<keyword evidence="1" id="KW-0732">Signal</keyword>
<protein>
    <submittedName>
        <fullName evidence="3">Head GIN domain-containing protein</fullName>
    </submittedName>
</protein>
<comment type="caution">
    <text evidence="3">The sequence shown here is derived from an EMBL/GenBank/DDBJ whole genome shotgun (WGS) entry which is preliminary data.</text>
</comment>
<evidence type="ECO:0000256" key="1">
    <source>
        <dbReference type="SAM" id="SignalP"/>
    </source>
</evidence>
<dbReference type="InterPro" id="IPR021255">
    <property type="entry name" value="DUF2807"/>
</dbReference>
<evidence type="ECO:0000259" key="2">
    <source>
        <dbReference type="Pfam" id="PF10988"/>
    </source>
</evidence>